<dbReference type="HOGENOM" id="CLU_072989_2_0_11"/>
<reference evidence="1 2" key="1">
    <citation type="submission" date="2013-08" db="EMBL/GenBank/DDBJ databases">
        <authorList>
            <person name="Weinstock G."/>
            <person name="Sodergren E."/>
            <person name="Wylie T."/>
            <person name="Fulton L."/>
            <person name="Fulton R."/>
            <person name="Fronick C."/>
            <person name="O'Laughlin M."/>
            <person name="Godfrey J."/>
            <person name="Miner T."/>
            <person name="Herter B."/>
            <person name="Appelbaum E."/>
            <person name="Cordes M."/>
            <person name="Lek S."/>
            <person name="Wollam A."/>
            <person name="Pepin K.H."/>
            <person name="Palsikar V.B."/>
            <person name="Mitreva M."/>
            <person name="Wilson R.K."/>
        </authorList>
    </citation>
    <scope>NUCLEOTIDE SEQUENCE [LARGE SCALE GENOMIC DNA]</scope>
    <source>
        <strain evidence="1 2">F0542</strain>
    </source>
</reference>
<protein>
    <submittedName>
        <fullName evidence="1">Uncharacterized protein</fullName>
    </submittedName>
</protein>
<evidence type="ECO:0000313" key="2">
    <source>
        <dbReference type="Proteomes" id="UP000016536"/>
    </source>
</evidence>
<dbReference type="Proteomes" id="UP000016536">
    <property type="component" value="Unassembled WGS sequence"/>
</dbReference>
<sequence>MGGSSPLARGLRSFNVVTILSGRIIPARAGFTDVDAGRGGALPDHPRSRGVYLKQLGGRRSAAGSSPLARGLRSFNVVTILSGRIIPARAGFTHGWTEN</sequence>
<evidence type="ECO:0000313" key="1">
    <source>
        <dbReference type="EMBL" id="ERH20866.1"/>
    </source>
</evidence>
<comment type="caution">
    <text evidence="1">The sequence shown here is derived from an EMBL/GenBank/DDBJ whole genome shotgun (WGS) entry which is preliminary data.</text>
</comment>
<dbReference type="AntiFam" id="ANF00057">
    <property type="entry name" value="Translation of E. coli type CRISPR repeat"/>
</dbReference>
<name>U1QF13_9ACTO</name>
<keyword evidence="2" id="KW-1185">Reference proteome</keyword>
<dbReference type="AntiFam" id="ANF00006">
    <property type="entry name" value="Translation of CRISPR region"/>
</dbReference>
<dbReference type="AlphaFoldDB" id="U1QF13"/>
<accession>U1QF13</accession>
<proteinExistence type="predicted"/>
<dbReference type="EMBL" id="AWSE01000290">
    <property type="protein sequence ID" value="ERH20866.1"/>
    <property type="molecule type" value="Genomic_DNA"/>
</dbReference>
<gene>
    <name evidence="1" type="ORF">HMPREF1979_03276</name>
</gene>
<organism evidence="1 2">
    <name type="scientific">Actinomyces johnsonii F0542</name>
    <dbReference type="NCBI Taxonomy" id="1321818"/>
    <lineage>
        <taxon>Bacteria</taxon>
        <taxon>Bacillati</taxon>
        <taxon>Actinomycetota</taxon>
        <taxon>Actinomycetes</taxon>
        <taxon>Actinomycetales</taxon>
        <taxon>Actinomycetaceae</taxon>
        <taxon>Actinomyces</taxon>
    </lineage>
</organism>